<reference evidence="1" key="1">
    <citation type="submission" date="2022-04" db="EMBL/GenBank/DDBJ databases">
        <title>A functionally conserved STORR gene fusion in Papaver species that diverged 16.8 million years ago.</title>
        <authorList>
            <person name="Catania T."/>
        </authorList>
    </citation>
    <scope>NUCLEOTIDE SEQUENCE</scope>
    <source>
        <strain evidence="1">S-188037</strain>
    </source>
</reference>
<proteinExistence type="predicted"/>
<dbReference type="EMBL" id="JAJJMB010002559">
    <property type="protein sequence ID" value="KAI3951144.1"/>
    <property type="molecule type" value="Genomic_DNA"/>
</dbReference>
<sequence length="49" mass="5468">EEQDERRKDSMPTKIDNILFPLNGLCYESIIWEIQLSCGVCDHGAGGVS</sequence>
<dbReference type="Proteomes" id="UP001202328">
    <property type="component" value="Unassembled WGS sequence"/>
</dbReference>
<comment type="caution">
    <text evidence="1">The sequence shown here is derived from an EMBL/GenBank/DDBJ whole genome shotgun (WGS) entry which is preliminary data.</text>
</comment>
<evidence type="ECO:0000313" key="2">
    <source>
        <dbReference type="Proteomes" id="UP001202328"/>
    </source>
</evidence>
<name>A0AAD4XUE7_9MAGN</name>
<keyword evidence="2" id="KW-1185">Reference proteome</keyword>
<protein>
    <submittedName>
        <fullName evidence="1">Uncharacterized protein</fullName>
    </submittedName>
</protein>
<organism evidence="1 2">
    <name type="scientific">Papaver atlanticum</name>
    <dbReference type="NCBI Taxonomy" id="357466"/>
    <lineage>
        <taxon>Eukaryota</taxon>
        <taxon>Viridiplantae</taxon>
        <taxon>Streptophyta</taxon>
        <taxon>Embryophyta</taxon>
        <taxon>Tracheophyta</taxon>
        <taxon>Spermatophyta</taxon>
        <taxon>Magnoliopsida</taxon>
        <taxon>Ranunculales</taxon>
        <taxon>Papaveraceae</taxon>
        <taxon>Papaveroideae</taxon>
        <taxon>Papaver</taxon>
    </lineage>
</organism>
<gene>
    <name evidence="1" type="ORF">MKW98_028548</name>
</gene>
<dbReference type="AlphaFoldDB" id="A0AAD4XUE7"/>
<accession>A0AAD4XUE7</accession>
<feature type="non-terminal residue" evidence="1">
    <location>
        <position position="49"/>
    </location>
</feature>
<evidence type="ECO:0000313" key="1">
    <source>
        <dbReference type="EMBL" id="KAI3951144.1"/>
    </source>
</evidence>